<dbReference type="Proteomes" id="UP000297245">
    <property type="component" value="Unassembled WGS sequence"/>
</dbReference>
<dbReference type="FunFam" id="1.10.510.10:FF:000571">
    <property type="entry name" value="Maternal embryonic leucine zipper kinase"/>
    <property type="match status" value="1"/>
</dbReference>
<evidence type="ECO:0000259" key="5">
    <source>
        <dbReference type="PROSITE" id="PS50011"/>
    </source>
</evidence>
<dbReference type="PROSITE" id="PS50011">
    <property type="entry name" value="PROTEIN_KINASE_DOM"/>
    <property type="match status" value="1"/>
</dbReference>
<accession>A0A4S8LFE1</accession>
<dbReference type="GO" id="GO:0004674">
    <property type="term" value="F:protein serine/threonine kinase activity"/>
    <property type="evidence" value="ECO:0007669"/>
    <property type="project" value="TreeGrafter"/>
</dbReference>
<evidence type="ECO:0000256" key="2">
    <source>
        <dbReference type="ARBA" id="ARBA00022840"/>
    </source>
</evidence>
<keyword evidence="6" id="KW-0808">Transferase</keyword>
<dbReference type="InterPro" id="IPR011009">
    <property type="entry name" value="Kinase-like_dom_sf"/>
</dbReference>
<evidence type="ECO:0000256" key="1">
    <source>
        <dbReference type="ARBA" id="ARBA00022741"/>
    </source>
</evidence>
<feature type="region of interest" description="Disordered" evidence="4">
    <location>
        <begin position="451"/>
        <end position="629"/>
    </location>
</feature>
<feature type="region of interest" description="Disordered" evidence="4">
    <location>
        <begin position="951"/>
        <end position="972"/>
    </location>
</feature>
<dbReference type="InterPro" id="IPR000719">
    <property type="entry name" value="Prot_kinase_dom"/>
</dbReference>
<dbReference type="PANTHER" id="PTHR24346:SF110">
    <property type="entry name" value="NON-SPECIFIC SERINE_THREONINE PROTEIN KINASE"/>
    <property type="match status" value="1"/>
</dbReference>
<sequence length="1047" mass="112595">MSVSSSPPRAPAVKYSTPLGTRWEKERAAAGGAAAFDLPSDPKEIGPWILGECVGKGASGRVKIAKHKRTGQLAAVKILPIAPLFSSRASNADQAKSEKHRLGIDREITMMKLMNHPNILRIYDVYEGSKELFLVLEYVDGGELFDFLVNKGRLSPSKALVFFKQIIYGLNYAHTFSIIHRDLKPENILIASLNPPLLKIADWGMAAFAPPSLQLETSCGSPHYASPEIVNGEKYQGNSTDIWSCGVILYALLTGRLPFDDKNVKVLLNKVKSGKYEMPAWIDPLAKDLITRMLVVDSKRRITIPEILDHPWLRSNTSTAGPDGQLADDTPPLPPSPTVLAQPIANPSLIDPALFASLRIIWGRHSDPEGESIKRDLCSPVGYGTHAKAYYFLLGEYRKSTSRFNESDTESEDTGRTHGMGQRSLTFNLGWELDTSNFGSALATKYGSASRERTLGSSQTSTTAPGAVISGLAPPAMSRNSSSSSRGRPMTPAGPRLPNVPGLPEYPSRLRGPSQPSLTRCDMDRAASSRGTEASGPRPPPPKRGYTISHPGKHESATSTVQFPDVLPRMSYQQTSSRYSRPRSATTDHFDEHHLKTGLRGRPEVKQIQSRSRASEEHGRAHSVRRSTKIPSPICPSLAVLAPVPVRVEFDTSPAAPANADTPLSSLAGPRSADVELQKTTDCFTEQVSESVNEVSVQNHAVERAVKPSRATSVTRERSDKENRNTADISSHRANAEESNSGTGTVVHGGKGAVFADSGNAGVIVSDATAKVKKDKDRKPRPPPLEFSTLNRKHSTLGSPILLSPPTISATAPKANLASPVVGEFKGWLSNLFSRKSSSGAAILYSFEDVHQTRRDVVSFLDSVGVIIDPGESASVNESSLIVQCRVEDFPADGLAHLNMKPVKFRIEVTSAAGAGTSIGGVSVISPTYGLATPTSNSGYFLRARGNTLGGGRSPHASPLPSPLPAASGNGSAGHENYRSVIVLQQEKGSTTTFKAIWRKLRERYDDGSGLSIASLPLAGIVYPSPGSYSPMTATTPTIDHAQRFAV</sequence>
<feature type="region of interest" description="Disordered" evidence="4">
    <location>
        <begin position="770"/>
        <end position="791"/>
    </location>
</feature>
<feature type="compositionally biased region" description="Low complexity" evidence="4">
    <location>
        <begin position="478"/>
        <end position="488"/>
    </location>
</feature>
<feature type="region of interest" description="Disordered" evidence="4">
    <location>
        <begin position="315"/>
        <end position="338"/>
    </location>
</feature>
<dbReference type="AlphaFoldDB" id="A0A4S8LFE1"/>
<dbReference type="OrthoDB" id="193931at2759"/>
<evidence type="ECO:0000256" key="3">
    <source>
        <dbReference type="PROSITE-ProRule" id="PRU10141"/>
    </source>
</evidence>
<dbReference type="GO" id="GO:0005524">
    <property type="term" value="F:ATP binding"/>
    <property type="evidence" value="ECO:0007669"/>
    <property type="project" value="UniProtKB-UniRule"/>
</dbReference>
<proteinExistence type="predicted"/>
<dbReference type="PROSITE" id="PS00108">
    <property type="entry name" value="PROTEIN_KINASE_ST"/>
    <property type="match status" value="1"/>
</dbReference>
<evidence type="ECO:0000256" key="4">
    <source>
        <dbReference type="SAM" id="MobiDB-lite"/>
    </source>
</evidence>
<dbReference type="GO" id="GO:0005737">
    <property type="term" value="C:cytoplasm"/>
    <property type="evidence" value="ECO:0007669"/>
    <property type="project" value="TreeGrafter"/>
</dbReference>
<feature type="compositionally biased region" description="Polar residues" evidence="4">
    <location>
        <begin position="571"/>
        <end position="585"/>
    </location>
</feature>
<feature type="region of interest" description="Disordered" evidence="4">
    <location>
        <begin position="699"/>
        <end position="746"/>
    </location>
</feature>
<dbReference type="SUPFAM" id="SSF56112">
    <property type="entry name" value="Protein kinase-like (PK-like)"/>
    <property type="match status" value="1"/>
</dbReference>
<feature type="binding site" evidence="3">
    <location>
        <position position="77"/>
    </location>
    <ligand>
        <name>ATP</name>
        <dbReference type="ChEBI" id="CHEBI:30616"/>
    </ligand>
</feature>
<dbReference type="InterPro" id="IPR008271">
    <property type="entry name" value="Ser/Thr_kinase_AS"/>
</dbReference>
<keyword evidence="2 3" id="KW-0067">ATP-binding</keyword>
<feature type="compositionally biased region" description="Basic and acidic residues" evidence="4">
    <location>
        <begin position="715"/>
        <end position="736"/>
    </location>
</feature>
<feature type="compositionally biased region" description="Basic and acidic residues" evidence="4">
    <location>
        <begin position="586"/>
        <end position="605"/>
    </location>
</feature>
<gene>
    <name evidence="6" type="ORF">K435DRAFT_969837</name>
</gene>
<organism evidence="6 7">
    <name type="scientific">Dendrothele bispora (strain CBS 962.96)</name>
    <dbReference type="NCBI Taxonomy" id="1314807"/>
    <lineage>
        <taxon>Eukaryota</taxon>
        <taxon>Fungi</taxon>
        <taxon>Dikarya</taxon>
        <taxon>Basidiomycota</taxon>
        <taxon>Agaricomycotina</taxon>
        <taxon>Agaricomycetes</taxon>
        <taxon>Agaricomycetidae</taxon>
        <taxon>Agaricales</taxon>
        <taxon>Agaricales incertae sedis</taxon>
        <taxon>Dendrothele</taxon>
    </lineage>
</organism>
<keyword evidence="1 3" id="KW-0547">Nucleotide-binding</keyword>
<feature type="compositionally biased region" description="Basic and acidic residues" evidence="4">
    <location>
        <begin position="770"/>
        <end position="780"/>
    </location>
</feature>
<dbReference type="PROSITE" id="PS00107">
    <property type="entry name" value="PROTEIN_KINASE_ATP"/>
    <property type="match status" value="1"/>
</dbReference>
<evidence type="ECO:0000313" key="6">
    <source>
        <dbReference type="EMBL" id="THU87551.1"/>
    </source>
</evidence>
<dbReference type="Gene3D" id="1.10.510.10">
    <property type="entry name" value="Transferase(Phosphotransferase) domain 1"/>
    <property type="match status" value="1"/>
</dbReference>
<dbReference type="GO" id="GO:0035556">
    <property type="term" value="P:intracellular signal transduction"/>
    <property type="evidence" value="ECO:0007669"/>
    <property type="project" value="TreeGrafter"/>
</dbReference>
<name>A0A4S8LFE1_DENBC</name>
<keyword evidence="7" id="KW-1185">Reference proteome</keyword>
<evidence type="ECO:0000313" key="7">
    <source>
        <dbReference type="Proteomes" id="UP000297245"/>
    </source>
</evidence>
<dbReference type="InterPro" id="IPR017441">
    <property type="entry name" value="Protein_kinase_ATP_BS"/>
</dbReference>
<dbReference type="SMART" id="SM00220">
    <property type="entry name" value="S_TKc"/>
    <property type="match status" value="1"/>
</dbReference>
<feature type="region of interest" description="Disordered" evidence="4">
    <location>
        <begin position="402"/>
        <end position="421"/>
    </location>
</feature>
<reference evidence="6 7" key="1">
    <citation type="journal article" date="2019" name="Nat. Ecol. Evol.">
        <title>Megaphylogeny resolves global patterns of mushroom evolution.</title>
        <authorList>
            <person name="Varga T."/>
            <person name="Krizsan K."/>
            <person name="Foldi C."/>
            <person name="Dima B."/>
            <person name="Sanchez-Garcia M."/>
            <person name="Sanchez-Ramirez S."/>
            <person name="Szollosi G.J."/>
            <person name="Szarkandi J.G."/>
            <person name="Papp V."/>
            <person name="Albert L."/>
            <person name="Andreopoulos W."/>
            <person name="Angelini C."/>
            <person name="Antonin V."/>
            <person name="Barry K.W."/>
            <person name="Bougher N.L."/>
            <person name="Buchanan P."/>
            <person name="Buyck B."/>
            <person name="Bense V."/>
            <person name="Catcheside P."/>
            <person name="Chovatia M."/>
            <person name="Cooper J."/>
            <person name="Damon W."/>
            <person name="Desjardin D."/>
            <person name="Finy P."/>
            <person name="Geml J."/>
            <person name="Haridas S."/>
            <person name="Hughes K."/>
            <person name="Justo A."/>
            <person name="Karasinski D."/>
            <person name="Kautmanova I."/>
            <person name="Kiss B."/>
            <person name="Kocsube S."/>
            <person name="Kotiranta H."/>
            <person name="LaButti K.M."/>
            <person name="Lechner B.E."/>
            <person name="Liimatainen K."/>
            <person name="Lipzen A."/>
            <person name="Lukacs Z."/>
            <person name="Mihaltcheva S."/>
            <person name="Morgado L.N."/>
            <person name="Niskanen T."/>
            <person name="Noordeloos M.E."/>
            <person name="Ohm R.A."/>
            <person name="Ortiz-Santana B."/>
            <person name="Ovrebo C."/>
            <person name="Racz N."/>
            <person name="Riley R."/>
            <person name="Savchenko A."/>
            <person name="Shiryaev A."/>
            <person name="Soop K."/>
            <person name="Spirin V."/>
            <person name="Szebenyi C."/>
            <person name="Tomsovsky M."/>
            <person name="Tulloss R.E."/>
            <person name="Uehling J."/>
            <person name="Grigoriev I.V."/>
            <person name="Vagvolgyi C."/>
            <person name="Papp T."/>
            <person name="Martin F.M."/>
            <person name="Miettinen O."/>
            <person name="Hibbett D.S."/>
            <person name="Nagy L.G."/>
        </authorList>
    </citation>
    <scope>NUCLEOTIDE SEQUENCE [LARGE SCALE GENOMIC DNA]</scope>
    <source>
        <strain evidence="6 7">CBS 962.96</strain>
    </source>
</reference>
<feature type="domain" description="Protein kinase" evidence="5">
    <location>
        <begin position="48"/>
        <end position="313"/>
    </location>
</feature>
<dbReference type="PANTHER" id="PTHR24346">
    <property type="entry name" value="MAP/MICROTUBULE AFFINITY-REGULATING KINASE"/>
    <property type="match status" value="1"/>
</dbReference>
<dbReference type="EMBL" id="ML179445">
    <property type="protein sequence ID" value="THU87551.1"/>
    <property type="molecule type" value="Genomic_DNA"/>
</dbReference>
<protein>
    <submittedName>
        <fullName evidence="6">Pkinase-domain-containing protein</fullName>
    </submittedName>
</protein>
<dbReference type="Pfam" id="PF00069">
    <property type="entry name" value="Pkinase"/>
    <property type="match status" value="1"/>
</dbReference>
<keyword evidence="6" id="KW-0418">Kinase</keyword>
<feature type="compositionally biased region" description="Polar residues" evidence="4">
    <location>
        <begin position="455"/>
        <end position="464"/>
    </location>
</feature>